<evidence type="ECO:0000313" key="1">
    <source>
        <dbReference type="EMBL" id="PNT52111.1"/>
    </source>
</evidence>
<dbReference type="InParanoid" id="B9GLM0"/>
<protein>
    <submittedName>
        <fullName evidence="1">Uncharacterized protein</fullName>
    </submittedName>
</protein>
<dbReference type="HOGENOM" id="CLU_1144192_0_0_1"/>
<dbReference type="Proteomes" id="UP000006729">
    <property type="component" value="Chromosome 1"/>
</dbReference>
<proteinExistence type="predicted"/>
<dbReference type="EMBL" id="CM009290">
    <property type="protein sequence ID" value="PNT52111.1"/>
    <property type="molecule type" value="Genomic_DNA"/>
</dbReference>
<sequence>MDSLRFHQATASNIGGFNDKNNAGNMVDLNLKLGLANHYELNHQIKLSDLFNIPVVPVTTPSLANFDFNGPNTSDEEINHGHVDIYHSGTICDEDSTMVGGPPSSSHVLGNGRTTVPSTQETGSQPHAINLNNNVLNPAAADQNTSSILEVGGYFNTDLLPPATLNNYILLDSSSRDAESGKSPGTHRCRCEICRSHPRKTCLNPLCRTKNTPMWRGGIREKRFDGGLEKKLVKGGRSGVAVL</sequence>
<gene>
    <name evidence="1" type="ORF">POPTR_001G012900</name>
</gene>
<keyword evidence="2" id="KW-1185">Reference proteome</keyword>
<name>B9GLM0_POPTR</name>
<evidence type="ECO:0000313" key="2">
    <source>
        <dbReference type="Proteomes" id="UP000006729"/>
    </source>
</evidence>
<accession>B9GLM0</accession>
<reference evidence="1 2" key="1">
    <citation type="journal article" date="2006" name="Science">
        <title>The genome of black cottonwood, Populus trichocarpa (Torr. &amp; Gray).</title>
        <authorList>
            <person name="Tuskan G.A."/>
            <person name="Difazio S."/>
            <person name="Jansson S."/>
            <person name="Bohlmann J."/>
            <person name="Grigoriev I."/>
            <person name="Hellsten U."/>
            <person name="Putnam N."/>
            <person name="Ralph S."/>
            <person name="Rombauts S."/>
            <person name="Salamov A."/>
            <person name="Schein J."/>
            <person name="Sterck L."/>
            <person name="Aerts A."/>
            <person name="Bhalerao R.R."/>
            <person name="Bhalerao R.P."/>
            <person name="Blaudez D."/>
            <person name="Boerjan W."/>
            <person name="Brun A."/>
            <person name="Brunner A."/>
            <person name="Busov V."/>
            <person name="Campbell M."/>
            <person name="Carlson J."/>
            <person name="Chalot M."/>
            <person name="Chapman J."/>
            <person name="Chen G.L."/>
            <person name="Cooper D."/>
            <person name="Coutinho P.M."/>
            <person name="Couturier J."/>
            <person name="Covert S."/>
            <person name="Cronk Q."/>
            <person name="Cunningham R."/>
            <person name="Davis J."/>
            <person name="Degroeve S."/>
            <person name="Dejardin A."/>
            <person name="Depamphilis C."/>
            <person name="Detter J."/>
            <person name="Dirks B."/>
            <person name="Dubchak I."/>
            <person name="Duplessis S."/>
            <person name="Ehlting J."/>
            <person name="Ellis B."/>
            <person name="Gendler K."/>
            <person name="Goodstein D."/>
            <person name="Gribskov M."/>
            <person name="Grimwood J."/>
            <person name="Groover A."/>
            <person name="Gunter L."/>
            <person name="Hamberger B."/>
            <person name="Heinze B."/>
            <person name="Helariutta Y."/>
            <person name="Henrissat B."/>
            <person name="Holligan D."/>
            <person name="Holt R."/>
            <person name="Huang W."/>
            <person name="Islam-Faridi N."/>
            <person name="Jones S."/>
            <person name="Jones-Rhoades M."/>
            <person name="Jorgensen R."/>
            <person name="Joshi C."/>
            <person name="Kangasjarvi J."/>
            <person name="Karlsson J."/>
            <person name="Kelleher C."/>
            <person name="Kirkpatrick R."/>
            <person name="Kirst M."/>
            <person name="Kohler A."/>
            <person name="Kalluri U."/>
            <person name="Larimer F."/>
            <person name="Leebens-Mack J."/>
            <person name="Leple J.C."/>
            <person name="Locascio P."/>
            <person name="Lou Y."/>
            <person name="Lucas S."/>
            <person name="Martin F."/>
            <person name="Montanini B."/>
            <person name="Napoli C."/>
            <person name="Nelson D.R."/>
            <person name="Nelson C."/>
            <person name="Nieminen K."/>
            <person name="Nilsson O."/>
            <person name="Pereda V."/>
            <person name="Peter G."/>
            <person name="Philippe R."/>
            <person name="Pilate G."/>
            <person name="Poliakov A."/>
            <person name="Razumovskaya J."/>
            <person name="Richardson P."/>
            <person name="Rinaldi C."/>
            <person name="Ritland K."/>
            <person name="Rouze P."/>
            <person name="Ryaboy D."/>
            <person name="Schmutz J."/>
            <person name="Schrader J."/>
            <person name="Segerman B."/>
            <person name="Shin H."/>
            <person name="Siddiqui A."/>
            <person name="Sterky F."/>
            <person name="Terry A."/>
            <person name="Tsai C.J."/>
            <person name="Uberbacher E."/>
            <person name="Unneberg P."/>
            <person name="Vahala J."/>
            <person name="Wall K."/>
            <person name="Wessler S."/>
            <person name="Yang G."/>
            <person name="Yin T."/>
            <person name="Douglas C."/>
            <person name="Marra M."/>
            <person name="Sandberg G."/>
            <person name="Van de Peer Y."/>
            <person name="Rokhsar D."/>
        </authorList>
    </citation>
    <scope>NUCLEOTIDE SEQUENCE [LARGE SCALE GENOMIC DNA]</scope>
    <source>
        <strain evidence="2">cv. Nisqually</strain>
    </source>
</reference>
<organism evidence="1 2">
    <name type="scientific">Populus trichocarpa</name>
    <name type="common">Western balsam poplar</name>
    <name type="synonym">Populus balsamifera subsp. trichocarpa</name>
    <dbReference type="NCBI Taxonomy" id="3694"/>
    <lineage>
        <taxon>Eukaryota</taxon>
        <taxon>Viridiplantae</taxon>
        <taxon>Streptophyta</taxon>
        <taxon>Embryophyta</taxon>
        <taxon>Tracheophyta</taxon>
        <taxon>Spermatophyta</taxon>
        <taxon>Magnoliopsida</taxon>
        <taxon>eudicotyledons</taxon>
        <taxon>Gunneridae</taxon>
        <taxon>Pentapetalae</taxon>
        <taxon>rosids</taxon>
        <taxon>fabids</taxon>
        <taxon>Malpighiales</taxon>
        <taxon>Salicaceae</taxon>
        <taxon>Saliceae</taxon>
        <taxon>Populus</taxon>
    </lineage>
</organism>
<dbReference type="AlphaFoldDB" id="B9GLM0"/>